<protein>
    <recommendedName>
        <fullName evidence="4">DUF726 domain-containing protein</fullName>
    </recommendedName>
</protein>
<evidence type="ECO:0000313" key="2">
    <source>
        <dbReference type="EMBL" id="PQO38174.1"/>
    </source>
</evidence>
<dbReference type="AlphaFoldDB" id="A0A2S8G213"/>
<reference evidence="2 3" key="1">
    <citation type="submission" date="2018-02" db="EMBL/GenBank/DDBJ databases">
        <title>Comparative genomes isolates from brazilian mangrove.</title>
        <authorList>
            <person name="Araujo J.E."/>
            <person name="Taketani R.G."/>
            <person name="Silva M.C.P."/>
            <person name="Loureco M.V."/>
            <person name="Andreote F.D."/>
        </authorList>
    </citation>
    <scope>NUCLEOTIDE SEQUENCE [LARGE SCALE GENOMIC DNA]</scope>
    <source>
        <strain evidence="2 3">NAP PRIS-MGV</strain>
    </source>
</reference>
<sequence>MPVRTGLFALLLLVVSSANIFAESAGHRQTENGYPCGYACHNPRPGDEVYMVSTRCLPGGCGWELPVENAQIWHYVVGEGWVSIDWKEFTAAESPGGLTSVYVHGNWMDSYWAQRRGWEMYHEVTRDLSMEQKIRHVIWSWPTQEEKHALRSVREHTVRADDDAYYLASYLRTLPTSEQVSISAFSLGARVVTGACHLIGGGALHGRVLEKTEPNEKGYRIALFSAGDSYSAIWPGGHHGQALQVVDRLYNAFNSADRVLKHYKLASQRKGDQAAGYIGFSLTSDQRQKVEQVNAANILGKEHSWDNVVCAYCLMERGRDYLQWREL</sequence>
<evidence type="ECO:0000313" key="3">
    <source>
        <dbReference type="Proteomes" id="UP000239388"/>
    </source>
</evidence>
<accession>A0A2S8G213</accession>
<comment type="caution">
    <text evidence="2">The sequence shown here is derived from an EMBL/GenBank/DDBJ whole genome shotgun (WGS) entry which is preliminary data.</text>
</comment>
<keyword evidence="1" id="KW-0732">Signal</keyword>
<name>A0A2S8G213_9BACT</name>
<proteinExistence type="predicted"/>
<organism evidence="2 3">
    <name type="scientific">Blastopirellula marina</name>
    <dbReference type="NCBI Taxonomy" id="124"/>
    <lineage>
        <taxon>Bacteria</taxon>
        <taxon>Pseudomonadati</taxon>
        <taxon>Planctomycetota</taxon>
        <taxon>Planctomycetia</taxon>
        <taxon>Pirellulales</taxon>
        <taxon>Pirellulaceae</taxon>
        <taxon>Blastopirellula</taxon>
    </lineage>
</organism>
<evidence type="ECO:0000256" key="1">
    <source>
        <dbReference type="SAM" id="SignalP"/>
    </source>
</evidence>
<feature type="chain" id="PRO_5015597415" description="DUF726 domain-containing protein" evidence="1">
    <location>
        <begin position="23"/>
        <end position="327"/>
    </location>
</feature>
<dbReference type="Proteomes" id="UP000239388">
    <property type="component" value="Unassembled WGS sequence"/>
</dbReference>
<dbReference type="EMBL" id="PUIB01000011">
    <property type="protein sequence ID" value="PQO38174.1"/>
    <property type="molecule type" value="Genomic_DNA"/>
</dbReference>
<gene>
    <name evidence="2" type="ORF">C5Y98_08855</name>
</gene>
<evidence type="ECO:0008006" key="4">
    <source>
        <dbReference type="Google" id="ProtNLM"/>
    </source>
</evidence>
<feature type="signal peptide" evidence="1">
    <location>
        <begin position="1"/>
        <end position="22"/>
    </location>
</feature>